<dbReference type="GO" id="GO:0003677">
    <property type="term" value="F:DNA binding"/>
    <property type="evidence" value="ECO:0007669"/>
    <property type="project" value="InterPro"/>
</dbReference>
<sequence>MKIKMEIDENLQEEEIIVRCRELSDDVVAMQRRIAEAVHAGMRLTVTRGDLEYFLPLNEILFFETADSVVAVHTATQIYETHLRLYELEKMLPGSFLRVSKSCIMNTGIIRSVRKNITGASEVEFTDSVKKAYVSRSYFKVLTDKLEEKRLKK</sequence>
<reference evidence="2 3" key="1">
    <citation type="journal article" date="2019" name="Nat. Med.">
        <title>A library of human gut bacterial isolates paired with longitudinal multiomics data enables mechanistic microbiome research.</title>
        <authorList>
            <person name="Poyet M."/>
            <person name="Groussin M."/>
            <person name="Gibbons S.M."/>
            <person name="Avila-Pacheco J."/>
            <person name="Jiang X."/>
            <person name="Kearney S.M."/>
            <person name="Perrotta A.R."/>
            <person name="Berdy B."/>
            <person name="Zhao S."/>
            <person name="Lieberman T.D."/>
            <person name="Swanson P.K."/>
            <person name="Smith M."/>
            <person name="Roesemann S."/>
            <person name="Alexander J.E."/>
            <person name="Rich S.A."/>
            <person name="Livny J."/>
            <person name="Vlamakis H."/>
            <person name="Clish C."/>
            <person name="Bullock K."/>
            <person name="Deik A."/>
            <person name="Scott J."/>
            <person name="Pierce K.A."/>
            <person name="Xavier R.J."/>
            <person name="Alm E.J."/>
        </authorList>
    </citation>
    <scope>NUCLEOTIDE SEQUENCE [LARGE SCALE GENOMIC DNA]</scope>
    <source>
        <strain evidence="2 3">BIOML-A1</strain>
    </source>
</reference>
<dbReference type="Gene3D" id="2.40.50.1020">
    <property type="entry name" value="LytTr DNA-binding domain"/>
    <property type="match status" value="1"/>
</dbReference>
<name>A0A844KNY1_9FIRM</name>
<dbReference type="PANTHER" id="PTHR37299">
    <property type="entry name" value="TRANSCRIPTIONAL REGULATOR-RELATED"/>
    <property type="match status" value="1"/>
</dbReference>
<dbReference type="AlphaFoldDB" id="A0A844KNY1"/>
<dbReference type="InterPro" id="IPR046947">
    <property type="entry name" value="LytR-like"/>
</dbReference>
<organism evidence="2 3">
    <name type="scientific">Roseburia faecis</name>
    <dbReference type="NCBI Taxonomy" id="301302"/>
    <lineage>
        <taxon>Bacteria</taxon>
        <taxon>Bacillati</taxon>
        <taxon>Bacillota</taxon>
        <taxon>Clostridia</taxon>
        <taxon>Lachnospirales</taxon>
        <taxon>Lachnospiraceae</taxon>
        <taxon>Roseburia</taxon>
    </lineage>
</organism>
<evidence type="ECO:0000313" key="2">
    <source>
        <dbReference type="EMBL" id="MTR82207.1"/>
    </source>
</evidence>
<dbReference type="PROSITE" id="PS50930">
    <property type="entry name" value="HTH_LYTTR"/>
    <property type="match status" value="1"/>
</dbReference>
<dbReference type="PANTHER" id="PTHR37299:SF4">
    <property type="entry name" value="TRANSCRIPTIONAL REGULATOR"/>
    <property type="match status" value="1"/>
</dbReference>
<comment type="caution">
    <text evidence="2">The sequence shown here is derived from an EMBL/GenBank/DDBJ whole genome shotgun (WGS) entry which is preliminary data.</text>
</comment>
<dbReference type="RefSeq" id="WP_155177019.1">
    <property type="nucleotide sequence ID" value="NZ_WNAK01000023.1"/>
</dbReference>
<dbReference type="SMART" id="SM00850">
    <property type="entry name" value="LytTR"/>
    <property type="match status" value="1"/>
</dbReference>
<dbReference type="Pfam" id="PF04397">
    <property type="entry name" value="LytTR"/>
    <property type="match status" value="1"/>
</dbReference>
<feature type="domain" description="HTH LytTR-type" evidence="1">
    <location>
        <begin position="44"/>
        <end position="148"/>
    </location>
</feature>
<dbReference type="InterPro" id="IPR007492">
    <property type="entry name" value="LytTR_DNA-bd_dom"/>
</dbReference>
<evidence type="ECO:0000313" key="3">
    <source>
        <dbReference type="Proteomes" id="UP000446657"/>
    </source>
</evidence>
<accession>A0A844KNY1</accession>
<gene>
    <name evidence="2" type="ORF">GMD30_11005</name>
</gene>
<evidence type="ECO:0000259" key="1">
    <source>
        <dbReference type="PROSITE" id="PS50930"/>
    </source>
</evidence>
<dbReference type="Proteomes" id="UP000446657">
    <property type="component" value="Unassembled WGS sequence"/>
</dbReference>
<proteinExistence type="predicted"/>
<protein>
    <submittedName>
        <fullName evidence="2">LytTR family transcriptional regulator</fullName>
    </submittedName>
</protein>
<dbReference type="GO" id="GO:0000156">
    <property type="term" value="F:phosphorelay response regulator activity"/>
    <property type="evidence" value="ECO:0007669"/>
    <property type="project" value="InterPro"/>
</dbReference>
<dbReference type="EMBL" id="WNAL01000022">
    <property type="protein sequence ID" value="MTR82207.1"/>
    <property type="molecule type" value="Genomic_DNA"/>
</dbReference>